<dbReference type="PANTHER" id="PTHR47354:SF1">
    <property type="entry name" value="CARNITINE MONOOXYGENASE REDUCTASE SUBUNIT"/>
    <property type="match status" value="1"/>
</dbReference>
<reference evidence="9 10" key="1">
    <citation type="submission" date="2019-03" db="EMBL/GenBank/DDBJ databases">
        <title>Paraburkholderia sp. 4M-K11, isolated from subtropical forest soil.</title>
        <authorList>
            <person name="Gao Z.-H."/>
            <person name="Qiu L.-H."/>
        </authorList>
    </citation>
    <scope>NUCLEOTIDE SEQUENCE [LARGE SCALE GENOMIC DNA]</scope>
    <source>
        <strain evidence="9 10">4M-K11</strain>
    </source>
</reference>
<proteinExistence type="predicted"/>
<evidence type="ECO:0000256" key="4">
    <source>
        <dbReference type="ARBA" id="ARBA00023002"/>
    </source>
</evidence>
<feature type="domain" description="FAD-binding FR-type" evidence="8">
    <location>
        <begin position="1"/>
        <end position="103"/>
    </location>
</feature>
<evidence type="ECO:0000256" key="3">
    <source>
        <dbReference type="ARBA" id="ARBA00022723"/>
    </source>
</evidence>
<dbReference type="GO" id="GO:0016491">
    <property type="term" value="F:oxidoreductase activity"/>
    <property type="evidence" value="ECO:0007669"/>
    <property type="project" value="UniProtKB-KW"/>
</dbReference>
<dbReference type="AlphaFoldDB" id="A0A4R5M4E0"/>
<evidence type="ECO:0000256" key="2">
    <source>
        <dbReference type="ARBA" id="ARBA00022714"/>
    </source>
</evidence>
<dbReference type="Gene3D" id="3.10.20.30">
    <property type="match status" value="1"/>
</dbReference>
<evidence type="ECO:0000256" key="5">
    <source>
        <dbReference type="ARBA" id="ARBA00023004"/>
    </source>
</evidence>
<evidence type="ECO:0000313" key="10">
    <source>
        <dbReference type="Proteomes" id="UP000295722"/>
    </source>
</evidence>
<dbReference type="InterPro" id="IPR001041">
    <property type="entry name" value="2Fe-2S_ferredoxin-type"/>
</dbReference>
<keyword evidence="4" id="KW-0560">Oxidoreductase</keyword>
<dbReference type="InterPro" id="IPR017938">
    <property type="entry name" value="Riboflavin_synthase-like_b-brl"/>
</dbReference>
<keyword evidence="2" id="KW-0001">2Fe-2S</keyword>
<dbReference type="CDD" id="cd06185">
    <property type="entry name" value="PDR_like"/>
    <property type="match status" value="1"/>
</dbReference>
<organism evidence="9 10">
    <name type="scientific">Paraburkholderia silviterrae</name>
    <dbReference type="NCBI Taxonomy" id="2528715"/>
    <lineage>
        <taxon>Bacteria</taxon>
        <taxon>Pseudomonadati</taxon>
        <taxon>Pseudomonadota</taxon>
        <taxon>Betaproteobacteria</taxon>
        <taxon>Burkholderiales</taxon>
        <taxon>Burkholderiaceae</taxon>
        <taxon>Paraburkholderia</taxon>
    </lineage>
</organism>
<dbReference type="InterPro" id="IPR039261">
    <property type="entry name" value="FNR_nucleotide-bd"/>
</dbReference>
<dbReference type="Proteomes" id="UP000295722">
    <property type="component" value="Unassembled WGS sequence"/>
</dbReference>
<dbReference type="PANTHER" id="PTHR47354">
    <property type="entry name" value="NADH OXIDOREDUCTASE HCR"/>
    <property type="match status" value="1"/>
</dbReference>
<dbReference type="InterPro" id="IPR036010">
    <property type="entry name" value="2Fe-2S_ferredoxin-like_sf"/>
</dbReference>
<accession>A0A4R5M4E0</accession>
<dbReference type="Gene3D" id="3.40.50.80">
    <property type="entry name" value="Nucleotide-binding domain of ferredoxin-NADP reductase (FNR) module"/>
    <property type="match status" value="1"/>
</dbReference>
<evidence type="ECO:0000313" key="9">
    <source>
        <dbReference type="EMBL" id="TDG20580.1"/>
    </source>
</evidence>
<dbReference type="InterPro" id="IPR006058">
    <property type="entry name" value="2Fe2S_fd_BS"/>
</dbReference>
<dbReference type="RefSeq" id="WP_133197656.1">
    <property type="nucleotide sequence ID" value="NZ_JBHUCW010000005.1"/>
</dbReference>
<evidence type="ECO:0000259" key="8">
    <source>
        <dbReference type="PROSITE" id="PS51384"/>
    </source>
</evidence>
<dbReference type="PROSITE" id="PS51085">
    <property type="entry name" value="2FE2S_FER_2"/>
    <property type="match status" value="1"/>
</dbReference>
<dbReference type="InterPro" id="IPR017927">
    <property type="entry name" value="FAD-bd_FR_type"/>
</dbReference>
<feature type="domain" description="2Fe-2S ferredoxin-type" evidence="7">
    <location>
        <begin position="233"/>
        <end position="318"/>
    </location>
</feature>
<gene>
    <name evidence="9" type="ORF">EYW47_25740</name>
</gene>
<comment type="caution">
    <text evidence="9">The sequence shown here is derived from an EMBL/GenBank/DDBJ whole genome shotgun (WGS) entry which is preliminary data.</text>
</comment>
<evidence type="ECO:0000256" key="6">
    <source>
        <dbReference type="ARBA" id="ARBA00023014"/>
    </source>
</evidence>
<sequence>METMELLVIRREEQAPGIISLELARPDGRPLPHFDAGAHIDLHLGPGLVRQYSLCNAPGEREVYEIGVLREPNSRGGSLTVHERALPGERMTVGGPRNLFELGDAGHYVLVGAGIGITPILAMAEALAASGRSFEAHYFVRAESHIAFRRRITSTPLARHFHVHVNGPDGTDMAAVDTMLARPAGDRQLYVCGPNGFIEMLREAAAVRGWNDDDIRFERFAAPPVNGATNRPFTVTLARSRQTFEIAPDQTVLSVLEGAGVDIPFSCEQGVCGACVTTVLAGEIDHRDSYLSAAEKAGGRLFMPCCSRARSDCLVLDI</sequence>
<keyword evidence="3" id="KW-0479">Metal-binding</keyword>
<dbReference type="InterPro" id="IPR050415">
    <property type="entry name" value="MRET"/>
</dbReference>
<dbReference type="PROSITE" id="PS51384">
    <property type="entry name" value="FAD_FR"/>
    <property type="match status" value="1"/>
</dbReference>
<dbReference type="InterPro" id="IPR012675">
    <property type="entry name" value="Beta-grasp_dom_sf"/>
</dbReference>
<evidence type="ECO:0000259" key="7">
    <source>
        <dbReference type="PROSITE" id="PS51085"/>
    </source>
</evidence>
<dbReference type="SUPFAM" id="SSF63380">
    <property type="entry name" value="Riboflavin synthase domain-like"/>
    <property type="match status" value="1"/>
</dbReference>
<dbReference type="PROSITE" id="PS00197">
    <property type="entry name" value="2FE2S_FER_1"/>
    <property type="match status" value="1"/>
</dbReference>
<dbReference type="GO" id="GO:0046872">
    <property type="term" value="F:metal ion binding"/>
    <property type="evidence" value="ECO:0007669"/>
    <property type="project" value="UniProtKB-KW"/>
</dbReference>
<dbReference type="SUPFAM" id="SSF52343">
    <property type="entry name" value="Ferredoxin reductase-like, C-terminal NADP-linked domain"/>
    <property type="match status" value="1"/>
</dbReference>
<keyword evidence="10" id="KW-1185">Reference proteome</keyword>
<protein>
    <submittedName>
        <fullName evidence="9">Oxidoreductase</fullName>
    </submittedName>
</protein>
<name>A0A4R5M4E0_9BURK</name>
<dbReference type="EMBL" id="SMRP01000015">
    <property type="protein sequence ID" value="TDG20580.1"/>
    <property type="molecule type" value="Genomic_DNA"/>
</dbReference>
<evidence type="ECO:0000256" key="1">
    <source>
        <dbReference type="ARBA" id="ARBA00022630"/>
    </source>
</evidence>
<dbReference type="Gene3D" id="2.40.30.10">
    <property type="entry name" value="Translation factors"/>
    <property type="match status" value="1"/>
</dbReference>
<dbReference type="Pfam" id="PF00111">
    <property type="entry name" value="Fer2"/>
    <property type="match status" value="1"/>
</dbReference>
<keyword evidence="6" id="KW-0411">Iron-sulfur</keyword>
<dbReference type="SUPFAM" id="SSF54292">
    <property type="entry name" value="2Fe-2S ferredoxin-like"/>
    <property type="match status" value="1"/>
</dbReference>
<dbReference type="PRINTS" id="PR00409">
    <property type="entry name" value="PHDIOXRDTASE"/>
</dbReference>
<keyword evidence="5" id="KW-0408">Iron</keyword>
<dbReference type="GO" id="GO:0051537">
    <property type="term" value="F:2 iron, 2 sulfur cluster binding"/>
    <property type="evidence" value="ECO:0007669"/>
    <property type="project" value="UniProtKB-KW"/>
</dbReference>
<dbReference type="CDD" id="cd00207">
    <property type="entry name" value="fer2"/>
    <property type="match status" value="1"/>
</dbReference>
<dbReference type="OrthoDB" id="544091at2"/>
<keyword evidence="1" id="KW-0285">Flavoprotein</keyword>